<dbReference type="AlphaFoldDB" id="A0A0K0EKH9"/>
<dbReference type="STRING" id="6248.A0A0K0EKH9"/>
<dbReference type="WBParaSite" id="TCONS_00014210.p1">
    <property type="protein sequence ID" value="TCONS_00014210.p1"/>
    <property type="gene ID" value="XLOC_009420"/>
</dbReference>
<dbReference type="WBParaSite" id="SSTP_0000997300.1">
    <property type="protein sequence ID" value="SSTP_0000997300.1"/>
    <property type="gene ID" value="SSTP_0000997300"/>
</dbReference>
<proteinExistence type="inferred from homology"/>
<feature type="transmembrane region" description="Helical" evidence="6">
    <location>
        <begin position="230"/>
        <end position="252"/>
    </location>
</feature>
<dbReference type="PIRSF" id="PIRSF002419">
    <property type="entry name" value="Tetraspanin"/>
    <property type="match status" value="1"/>
</dbReference>
<keyword evidence="3 6" id="KW-0812">Transmembrane</keyword>
<evidence type="ECO:0000313" key="8">
    <source>
        <dbReference type="WBParaSite" id="SSTP_0000997300.1"/>
    </source>
</evidence>
<evidence type="ECO:0000256" key="4">
    <source>
        <dbReference type="ARBA" id="ARBA00022989"/>
    </source>
</evidence>
<evidence type="ECO:0000256" key="2">
    <source>
        <dbReference type="ARBA" id="ARBA00006840"/>
    </source>
</evidence>
<dbReference type="InterPro" id="IPR000301">
    <property type="entry name" value="Tetraspanin_animals"/>
</dbReference>
<feature type="transmembrane region" description="Helical" evidence="6">
    <location>
        <begin position="95"/>
        <end position="120"/>
    </location>
</feature>
<comment type="similarity">
    <text evidence="2 6">Belongs to the tetraspanin (TM4SF) family.</text>
</comment>
<evidence type="ECO:0000313" key="7">
    <source>
        <dbReference type="Proteomes" id="UP000035681"/>
    </source>
</evidence>
<dbReference type="Pfam" id="PF00335">
    <property type="entry name" value="Tetraspanin"/>
    <property type="match status" value="1"/>
</dbReference>
<dbReference type="InterPro" id="IPR018499">
    <property type="entry name" value="Tetraspanin/Peripherin"/>
</dbReference>
<sequence>MGSFGLRSAYGSFGRSTRMIFFTTNLFSIIFLIITLIFGIWMIIMYSAYSELLAPSLYVDVARIMIVVSLFGLINSLFGYWCIIKEVRCLSYTYCVTSIVISIMLFIGGMMGHVFVYKLYNQVPLSLKMLTSLRELYGMPGEEDITNSWDELQKNFECCGVDEKDNWKVWKTSKWHMHYKTNTEKPGIPDSCCRPGMLQHCRGQFLLEEHLYDQTCHDLLKNSLGKVTRVAGYISNGASFIIIVPVIFAFLYTRLIRK</sequence>
<dbReference type="PANTHER" id="PTHR19282:SF452">
    <property type="entry name" value="LD03691P"/>
    <property type="match status" value="1"/>
</dbReference>
<protein>
    <recommendedName>
        <fullName evidence="6">Tetraspanin</fullName>
    </recommendedName>
</protein>
<dbReference type="GO" id="GO:0016020">
    <property type="term" value="C:membrane"/>
    <property type="evidence" value="ECO:0007669"/>
    <property type="project" value="UniProtKB-SubCell"/>
</dbReference>
<dbReference type="SUPFAM" id="SSF48652">
    <property type="entry name" value="Tetraspanin"/>
    <property type="match status" value="1"/>
</dbReference>
<comment type="subcellular location">
    <subcellularLocation>
        <location evidence="1 6">Membrane</location>
        <topology evidence="1 6">Multi-pass membrane protein</topology>
    </subcellularLocation>
</comment>
<keyword evidence="7" id="KW-1185">Reference proteome</keyword>
<evidence type="ECO:0000256" key="6">
    <source>
        <dbReference type="RuleBase" id="RU361218"/>
    </source>
</evidence>
<evidence type="ECO:0000256" key="5">
    <source>
        <dbReference type="ARBA" id="ARBA00023136"/>
    </source>
</evidence>
<feature type="transmembrane region" description="Helical" evidence="6">
    <location>
        <begin position="20"/>
        <end position="44"/>
    </location>
</feature>
<accession>A0A0K0EKH9</accession>
<name>A0A0K0EKH9_STRER</name>
<dbReference type="Proteomes" id="UP000035681">
    <property type="component" value="Unplaced"/>
</dbReference>
<keyword evidence="5 6" id="KW-0472">Membrane</keyword>
<dbReference type="Gene3D" id="1.10.1450.10">
    <property type="entry name" value="Tetraspanin"/>
    <property type="match status" value="1"/>
</dbReference>
<organism evidence="8">
    <name type="scientific">Strongyloides stercoralis</name>
    <name type="common">Threadworm</name>
    <dbReference type="NCBI Taxonomy" id="6248"/>
    <lineage>
        <taxon>Eukaryota</taxon>
        <taxon>Metazoa</taxon>
        <taxon>Ecdysozoa</taxon>
        <taxon>Nematoda</taxon>
        <taxon>Chromadorea</taxon>
        <taxon>Rhabditida</taxon>
        <taxon>Tylenchina</taxon>
        <taxon>Panagrolaimomorpha</taxon>
        <taxon>Strongyloidoidea</taxon>
        <taxon>Strongyloididae</taxon>
        <taxon>Strongyloides</taxon>
    </lineage>
</organism>
<dbReference type="PANTHER" id="PTHR19282">
    <property type="entry name" value="TETRASPANIN"/>
    <property type="match status" value="1"/>
</dbReference>
<evidence type="ECO:0000256" key="3">
    <source>
        <dbReference type="ARBA" id="ARBA00022692"/>
    </source>
</evidence>
<reference evidence="8" key="1">
    <citation type="submission" date="2015-08" db="UniProtKB">
        <authorList>
            <consortium name="WormBaseParasite"/>
        </authorList>
    </citation>
    <scope>IDENTIFICATION</scope>
</reference>
<feature type="transmembrane region" description="Helical" evidence="6">
    <location>
        <begin position="64"/>
        <end position="83"/>
    </location>
</feature>
<evidence type="ECO:0000256" key="1">
    <source>
        <dbReference type="ARBA" id="ARBA00004141"/>
    </source>
</evidence>
<dbReference type="InterPro" id="IPR008952">
    <property type="entry name" value="Tetraspanin_EC2_sf"/>
</dbReference>
<keyword evidence="4 6" id="KW-1133">Transmembrane helix</keyword>